<evidence type="ECO:0000259" key="8">
    <source>
        <dbReference type="PROSITE" id="PS51635"/>
    </source>
</evidence>
<dbReference type="PANTHER" id="PTHR32241">
    <property type="entry name" value="PATATIN-LIKE PROTEIN 6"/>
    <property type="match status" value="1"/>
</dbReference>
<evidence type="ECO:0000256" key="3">
    <source>
        <dbReference type="ARBA" id="ARBA00022963"/>
    </source>
</evidence>
<evidence type="ECO:0000256" key="4">
    <source>
        <dbReference type="ARBA" id="ARBA00023098"/>
    </source>
</evidence>
<evidence type="ECO:0000256" key="7">
    <source>
        <dbReference type="SAM" id="MobiDB-lite"/>
    </source>
</evidence>
<reference evidence="9" key="1">
    <citation type="journal article" date="2023" name="GigaByte">
        <title>Genome assembly of the bearded iris, Iris pallida Lam.</title>
        <authorList>
            <person name="Bruccoleri R.E."/>
            <person name="Oakeley E.J."/>
            <person name="Faust A.M.E."/>
            <person name="Altorfer M."/>
            <person name="Dessus-Babus S."/>
            <person name="Burckhardt D."/>
            <person name="Oertli M."/>
            <person name="Naumann U."/>
            <person name="Petersen F."/>
            <person name="Wong J."/>
        </authorList>
    </citation>
    <scope>NUCLEOTIDE SEQUENCE</scope>
    <source>
        <strain evidence="9">GSM-AAB239-AS_SAM_17_03QT</strain>
    </source>
</reference>
<feature type="compositionally biased region" description="Low complexity" evidence="7">
    <location>
        <begin position="379"/>
        <end position="410"/>
    </location>
</feature>
<comment type="caution">
    <text evidence="9">The sequence shown here is derived from an EMBL/GenBank/DDBJ whole genome shotgun (WGS) entry which is preliminary data.</text>
</comment>
<dbReference type="GO" id="GO:0016787">
    <property type="term" value="F:hydrolase activity"/>
    <property type="evidence" value="ECO:0007669"/>
    <property type="project" value="UniProtKB-KW"/>
</dbReference>
<evidence type="ECO:0000256" key="2">
    <source>
        <dbReference type="ARBA" id="ARBA00022801"/>
    </source>
</evidence>
<keyword evidence="10" id="KW-1185">Reference proteome</keyword>
<evidence type="ECO:0000256" key="1">
    <source>
        <dbReference type="ARBA" id="ARBA00010240"/>
    </source>
</evidence>
<dbReference type="EMBL" id="JANAVB010038102">
    <property type="protein sequence ID" value="KAJ6801316.1"/>
    <property type="molecule type" value="Genomic_DNA"/>
</dbReference>
<name>A0AAX6EB58_IRIPA</name>
<dbReference type="PROSITE" id="PS51635">
    <property type="entry name" value="PNPLA"/>
    <property type="match status" value="1"/>
</dbReference>
<evidence type="ECO:0000256" key="6">
    <source>
        <dbReference type="PROSITE-ProRule" id="PRU01161"/>
    </source>
</evidence>
<feature type="domain" description="PNPLA" evidence="8">
    <location>
        <begin position="45"/>
        <end position="231"/>
    </location>
</feature>
<dbReference type="InterPro" id="IPR002641">
    <property type="entry name" value="PNPLA_dom"/>
</dbReference>
<reference evidence="9" key="2">
    <citation type="submission" date="2023-04" db="EMBL/GenBank/DDBJ databases">
        <authorList>
            <person name="Bruccoleri R.E."/>
            <person name="Oakeley E.J."/>
            <person name="Faust A.-M."/>
            <person name="Dessus-Babus S."/>
            <person name="Altorfer M."/>
            <person name="Burckhardt D."/>
            <person name="Oertli M."/>
            <person name="Naumann U."/>
            <person name="Petersen F."/>
            <person name="Wong J."/>
        </authorList>
    </citation>
    <scope>NUCLEOTIDE SEQUENCE</scope>
    <source>
        <strain evidence="9">GSM-AAB239-AS_SAM_17_03QT</strain>
        <tissue evidence="9">Leaf</tissue>
    </source>
</reference>
<dbReference type="GO" id="GO:0016042">
    <property type="term" value="P:lipid catabolic process"/>
    <property type="evidence" value="ECO:0007669"/>
    <property type="project" value="UniProtKB-KW"/>
</dbReference>
<evidence type="ECO:0000313" key="9">
    <source>
        <dbReference type="EMBL" id="KAJ6801316.1"/>
    </source>
</evidence>
<comment type="function">
    <text evidence="5">Possesses non-specific lipolytic acyl hydrolase (LAH) activity. Hydrolyzes phospholipids as well as galactolipids. May play a role in disease resistance.</text>
</comment>
<dbReference type="SUPFAM" id="SSF52151">
    <property type="entry name" value="FabD/lysophospholipase-like"/>
    <property type="match status" value="1"/>
</dbReference>
<protein>
    <submittedName>
        <fullName evidence="9">Patatin-like protein 3</fullName>
    </submittedName>
</protein>
<proteinExistence type="inferred from homology"/>
<evidence type="ECO:0000313" key="10">
    <source>
        <dbReference type="Proteomes" id="UP001140949"/>
    </source>
</evidence>
<accession>A0AAX6EB58</accession>
<dbReference type="PANTHER" id="PTHR32241:SF12">
    <property type="entry name" value="OS03G0784100 PROTEIN"/>
    <property type="match status" value="1"/>
</dbReference>
<comment type="caution">
    <text evidence="6">Lacks conserved residue(s) required for the propagation of feature annotation.</text>
</comment>
<dbReference type="InterPro" id="IPR016035">
    <property type="entry name" value="Acyl_Trfase/lysoPLipase"/>
</dbReference>
<feature type="region of interest" description="Disordered" evidence="7">
    <location>
        <begin position="378"/>
        <end position="410"/>
    </location>
</feature>
<dbReference type="CDD" id="cd07199">
    <property type="entry name" value="Pat17_PNPLA8_PNPLA9_like"/>
    <property type="match status" value="1"/>
</dbReference>
<organism evidence="9 10">
    <name type="scientific">Iris pallida</name>
    <name type="common">Sweet iris</name>
    <dbReference type="NCBI Taxonomy" id="29817"/>
    <lineage>
        <taxon>Eukaryota</taxon>
        <taxon>Viridiplantae</taxon>
        <taxon>Streptophyta</taxon>
        <taxon>Embryophyta</taxon>
        <taxon>Tracheophyta</taxon>
        <taxon>Spermatophyta</taxon>
        <taxon>Magnoliopsida</taxon>
        <taxon>Liliopsida</taxon>
        <taxon>Asparagales</taxon>
        <taxon>Iridaceae</taxon>
        <taxon>Iridoideae</taxon>
        <taxon>Irideae</taxon>
        <taxon>Iris</taxon>
    </lineage>
</organism>
<dbReference type="AlphaFoldDB" id="A0AAX6EB58"/>
<keyword evidence="3" id="KW-0442">Lipid degradation</keyword>
<comment type="similarity">
    <text evidence="1">Belongs to the patatin family.</text>
</comment>
<gene>
    <name evidence="9" type="ORF">M6B38_199045</name>
</gene>
<keyword evidence="4" id="KW-0443">Lipid metabolism</keyword>
<evidence type="ECO:0000256" key="5">
    <source>
        <dbReference type="ARBA" id="ARBA00025642"/>
    </source>
</evidence>
<sequence length="410" mass="44024">MEPNFEMDKLSYEIFSILENKFLFSGYSPSKSPSPSADHGKVRILSIDGLGDGLLAGAVLARLESSLRLRSGDPDARLSDFFDVAAGSGLGGVLAAMLFTRGSDGKPLFSAEESLRFLSKNRSHFKNRSALRRIFRSPNGIFRKLFPEPLTLRDTLKPLLIPCYDLSTGAPFLFSRADAVETDGYDFGIARVCSATCADKHAVEMRSVDGRTRIVAVGGGAAAPNPTAAAITHVLNNKLEFPFANGVEDLLVVSIGSGEPERIGRDVGSGTPSRKAMVRTASHGAADMVDQAVAMSFEHTGSNNYIRIQGDGSGGVGGDCRKMVESVLRNRHVESVLFRGKKVSEQTNGEKLEWFCGEVMKEQVRRKSSRIPTVVLKQTMSTPRTSSATTSTIITTTSTGTSTSPSSTLS</sequence>
<keyword evidence="2" id="KW-0378">Hydrolase</keyword>
<dbReference type="Proteomes" id="UP001140949">
    <property type="component" value="Unassembled WGS sequence"/>
</dbReference>
<dbReference type="Gene3D" id="3.40.1090.10">
    <property type="entry name" value="Cytosolic phospholipase A2 catalytic domain"/>
    <property type="match status" value="1"/>
</dbReference>